<dbReference type="PANTHER" id="PTHR23189">
    <property type="entry name" value="RNA RECOGNITION MOTIF-CONTAINING"/>
    <property type="match status" value="1"/>
</dbReference>
<dbReference type="InterPro" id="IPR035979">
    <property type="entry name" value="RBD_domain_sf"/>
</dbReference>
<dbReference type="InterPro" id="IPR034454">
    <property type="entry name" value="MEI2-like_RRM3"/>
</dbReference>
<accession>A0A078AKJ6</accession>
<dbReference type="CDD" id="cd12531">
    <property type="entry name" value="RRM3_MEI2_like"/>
    <property type="match status" value="1"/>
</dbReference>
<proteinExistence type="predicted"/>
<dbReference type="GO" id="GO:0003723">
    <property type="term" value="F:RNA binding"/>
    <property type="evidence" value="ECO:0007669"/>
    <property type="project" value="UniProtKB-KW"/>
</dbReference>
<keyword evidence="1" id="KW-0694">RNA-binding</keyword>
<gene>
    <name evidence="3" type="primary">Contig19830.g21030</name>
    <name evidence="3" type="ORF">STYLEM_10986</name>
</gene>
<dbReference type="AlphaFoldDB" id="A0A078AKJ6"/>
<evidence type="ECO:0000313" key="4">
    <source>
        <dbReference type="Proteomes" id="UP000039865"/>
    </source>
</evidence>
<name>A0A078AKJ6_STYLE</name>
<evidence type="ECO:0000256" key="1">
    <source>
        <dbReference type="ARBA" id="ARBA00022884"/>
    </source>
</evidence>
<feature type="domain" description="Mei2-like C-terminal RNA recognition motif" evidence="2">
    <location>
        <begin position="567"/>
        <end position="662"/>
    </location>
</feature>
<dbReference type="Pfam" id="PF04059">
    <property type="entry name" value="RRM_2"/>
    <property type="match status" value="1"/>
</dbReference>
<evidence type="ECO:0000259" key="2">
    <source>
        <dbReference type="Pfam" id="PF04059"/>
    </source>
</evidence>
<dbReference type="Proteomes" id="UP000039865">
    <property type="component" value="Unassembled WGS sequence"/>
</dbReference>
<dbReference type="OrthoDB" id="417481at2759"/>
<dbReference type="SUPFAM" id="SSF54928">
    <property type="entry name" value="RNA-binding domain, RBD"/>
    <property type="match status" value="1"/>
</dbReference>
<sequence length="746" mass="87502">MQQSQQKIYQLQSLREEFSGFPIQPTVSKPAQPKKNSSLLQAQIKQAQSKNLEQTLKTDGRKTQVCNSLYIPSLAKKKLPVYPSFLQKDDQKQNNANSIVKSRLSVFKEFQDVPKDYAAISTKDDESDTEFDKQIPIILKLHRLMSEIDMNLKQSFLDSCQSSPRRDQEHFETLNSPIQFSARTLQHSSSEKIMKKDNTQHQPSKILKIMNVRDHHYIVKYERIEDAESAFTSLAQKYEINYISTQHASDEALYYLNKIRGGDQQEEDACLTLNMFKLKSNVSYQNNSQRDNAPYQGLNTMNDSFKQSFISNQTLESYSSNNEDNRNQVYTQQSNLKFQQSLYQNQIQRTFSVPQYHQNNLQYIQNTYQQQQLLAQQNQMVSNFAQYQQQYYGNQQIMMSRNDAIFQNYQNFTPVQRNPYQINDLQSKSQSQSFISTGFEYADQSKMIPNHSYIPQMPLKESSKQITKSFEEYLSLEKAIERVNLSASDEENKNQENETNQTTQVSNEVLNQSISPKNDNEVNLSEIQQNFILPSEDTSSIQQSQNTRHNTGFKLNLNDILNFKDQRTTIMIKNIPNKYTQKMLLAKINQNHKDKYDFFYLPIDFKNKCNVGYAFINFVDSIFILKFFEEFNGKRWECFNSEKICEITYGRIQGKLNLSEHFDQSNLWYQNDRKVKPLILNVVPPTTSFLKDYRKNLLLNFGQKETQLKFQKREEEQDKCQNYTNSGNDYNGSTRQVRKAFFEVNK</sequence>
<protein>
    <submittedName>
        <fullName evidence="3">Rna recognition motifdomain containing protein</fullName>
    </submittedName>
</protein>
<keyword evidence="4" id="KW-1185">Reference proteome</keyword>
<organism evidence="3 4">
    <name type="scientific">Stylonychia lemnae</name>
    <name type="common">Ciliate</name>
    <dbReference type="NCBI Taxonomy" id="5949"/>
    <lineage>
        <taxon>Eukaryota</taxon>
        <taxon>Sar</taxon>
        <taxon>Alveolata</taxon>
        <taxon>Ciliophora</taxon>
        <taxon>Intramacronucleata</taxon>
        <taxon>Spirotrichea</taxon>
        <taxon>Stichotrichia</taxon>
        <taxon>Sporadotrichida</taxon>
        <taxon>Oxytrichidae</taxon>
        <taxon>Stylonychinae</taxon>
        <taxon>Stylonychia</taxon>
    </lineage>
</organism>
<dbReference type="EMBL" id="CCKQ01010447">
    <property type="protein sequence ID" value="CDW81962.1"/>
    <property type="molecule type" value="Genomic_DNA"/>
</dbReference>
<evidence type="ECO:0000313" key="3">
    <source>
        <dbReference type="EMBL" id="CDW81962.1"/>
    </source>
</evidence>
<dbReference type="InParanoid" id="A0A078AKJ6"/>
<dbReference type="InterPro" id="IPR007201">
    <property type="entry name" value="Mei2-like_Rrm_C"/>
</dbReference>
<reference evidence="3 4" key="1">
    <citation type="submission" date="2014-06" db="EMBL/GenBank/DDBJ databases">
        <authorList>
            <person name="Swart Estienne"/>
        </authorList>
    </citation>
    <scope>NUCLEOTIDE SEQUENCE [LARGE SCALE GENOMIC DNA]</scope>
    <source>
        <strain evidence="3 4">130c</strain>
    </source>
</reference>